<geneLocation type="plasmid" evidence="1">
    <name>p19</name>
</geneLocation>
<dbReference type="RefSeq" id="WP_007064307.1">
    <property type="nucleotide sequence ID" value="NC_014565.1"/>
</dbReference>
<proteinExistence type="predicted"/>
<dbReference type="EMBL" id="HM590571">
    <property type="protein sequence ID" value="ADO12125.1"/>
    <property type="molecule type" value="Genomic_DNA"/>
</dbReference>
<evidence type="ECO:0000313" key="1">
    <source>
        <dbReference type="EMBL" id="ADO12125.1"/>
    </source>
</evidence>
<dbReference type="CDD" id="cd22231">
    <property type="entry name" value="RHH_NikR_HicB-like"/>
    <property type="match status" value="1"/>
</dbReference>
<protein>
    <submittedName>
        <fullName evidence="2">Uncharacterized protein</fullName>
    </submittedName>
</protein>
<reference evidence="2 3" key="1">
    <citation type="submission" date="2009-06" db="EMBL/GenBank/DDBJ databases">
        <title>The draft genome of Clostridium carboxidivorans P7.</title>
        <authorList>
            <consortium name="US DOE Joint Genome Institute (JGI-PGF)"/>
            <person name="Lucas S."/>
            <person name="Copeland A."/>
            <person name="Lapidus A."/>
            <person name="Glavina del Rio T."/>
            <person name="Tice H."/>
            <person name="Bruce D."/>
            <person name="Goodwin L."/>
            <person name="Pitluck S."/>
            <person name="Larimer F."/>
            <person name="Land M.L."/>
            <person name="Hauser L."/>
            <person name="Hemme C.L."/>
        </authorList>
    </citation>
    <scope>NUCLEOTIDE SEQUENCE [LARGE SCALE GENOMIC DNA]</scope>
    <source>
        <strain evidence="2 3">P7</strain>
    </source>
</reference>
<dbReference type="eggNOG" id="ENOG50328JP">
    <property type="taxonomic scope" value="Bacteria"/>
</dbReference>
<dbReference type="KEGG" id="cck:Ccar_25885"/>
<reference evidence="1" key="2">
    <citation type="journal article" date="2010" name="PLoS ONE">
        <title>Genomic analysis of carbon monoxide utilization and butanol production by Clostridium carboxidivorans strain P7T.</title>
        <authorList>
            <person name="Bruant G."/>
            <person name="Levesque M.-J."/>
            <person name="Peter C."/>
            <person name="Guiot S.R."/>
            <person name="Masson L."/>
        </authorList>
    </citation>
    <scope>NUCLEOTIDE SEQUENCE</scope>
    <source>
        <strain evidence="1">P7</strain>
        <plasmid evidence="1">p19</plasmid>
    </source>
</reference>
<organism evidence="2 3">
    <name type="scientific">Clostridium carboxidivorans P7</name>
    <dbReference type="NCBI Taxonomy" id="536227"/>
    <lineage>
        <taxon>Bacteria</taxon>
        <taxon>Bacillati</taxon>
        <taxon>Bacillota</taxon>
        <taxon>Clostridia</taxon>
        <taxon>Eubacteriales</taxon>
        <taxon>Clostridiaceae</taxon>
        <taxon>Clostridium</taxon>
    </lineage>
</organism>
<dbReference type="Proteomes" id="UP000004198">
    <property type="component" value="Unassembled WGS sequence"/>
</dbReference>
<dbReference type="PATRIC" id="fig|536227.13.peg.7"/>
<evidence type="ECO:0000313" key="3">
    <source>
        <dbReference type="Proteomes" id="UP000004198"/>
    </source>
</evidence>
<dbReference type="EMBL" id="ACVI01000224">
    <property type="protein sequence ID" value="EET84122.1"/>
    <property type="molecule type" value="Genomic_DNA"/>
</dbReference>
<dbReference type="OrthoDB" id="1934473at2"/>
<dbReference type="AlphaFoldDB" id="C6Q307"/>
<dbReference type="InterPro" id="IPR010985">
    <property type="entry name" value="Ribbon_hlx_hlx"/>
</dbReference>
<dbReference type="GO" id="GO:0006355">
    <property type="term" value="P:regulation of DNA-templated transcription"/>
    <property type="evidence" value="ECO:0007669"/>
    <property type="project" value="InterPro"/>
</dbReference>
<gene>
    <name evidence="1" type="ORF">Ccar_4285</name>
    <name evidence="2" type="ORF">CcarbDRAFT_5426</name>
</gene>
<sequence>MATKKNSNEAVNLKGILNTLEETVEETVQSTINDTNSKTNIDTNINIDTSNDTNNKFTLKKKLDDKKEKKAFNVYMNPDLIKELDKISKKSGYSRNELINLMCEYCVKNLELI</sequence>
<keyword evidence="3" id="KW-1185">Reference proteome</keyword>
<keyword evidence="1" id="KW-0614">Plasmid</keyword>
<name>C6Q307_9CLOT</name>
<accession>C6Q307</accession>
<dbReference type="SUPFAM" id="SSF47598">
    <property type="entry name" value="Ribbon-helix-helix"/>
    <property type="match status" value="1"/>
</dbReference>
<evidence type="ECO:0000313" key="2">
    <source>
        <dbReference type="EMBL" id="EET84122.1"/>
    </source>
</evidence>